<protein>
    <submittedName>
        <fullName evidence="2">Uncharacterized protein</fullName>
    </submittedName>
</protein>
<evidence type="ECO:0000313" key="2">
    <source>
        <dbReference type="EMBL" id="EJU05225.1"/>
    </source>
</evidence>
<dbReference type="Pfam" id="PF17784">
    <property type="entry name" value="Sulfotransfer_4"/>
    <property type="match status" value="1"/>
</dbReference>
<dbReference type="OrthoDB" id="3348095at2759"/>
<dbReference type="SUPFAM" id="SSF52540">
    <property type="entry name" value="P-loop containing nucleoside triphosphate hydrolases"/>
    <property type="match status" value="1"/>
</dbReference>
<sequence length="232" mass="25788">MQAALSILGFAPCHHMASLFETPARSVAFLDALNGKATDFRALMAGFRATVDNPGCDLVPELMAAFPKAKVVLGLRDSPEVWWKSCSETVYCMSYTSYQALVYPIPFLGLQSRVVTAILENKWLARYGVLSGPEVYTRHRAFIRDIVPPDQLLEFNVKEGWEPLCKFLGVPVPDVPFPHTNDSAEVNANIRMAKLMGVAAWTGILAVLGGAFYWGVREEVWKTTFGFLRKLI</sequence>
<reference evidence="2 3" key="1">
    <citation type="journal article" date="2012" name="Science">
        <title>The Paleozoic origin of enzymatic lignin decomposition reconstructed from 31 fungal genomes.</title>
        <authorList>
            <person name="Floudas D."/>
            <person name="Binder M."/>
            <person name="Riley R."/>
            <person name="Barry K."/>
            <person name="Blanchette R.A."/>
            <person name="Henrissat B."/>
            <person name="Martinez A.T."/>
            <person name="Otillar R."/>
            <person name="Spatafora J.W."/>
            <person name="Yadav J.S."/>
            <person name="Aerts A."/>
            <person name="Benoit I."/>
            <person name="Boyd A."/>
            <person name="Carlson A."/>
            <person name="Copeland A."/>
            <person name="Coutinho P.M."/>
            <person name="de Vries R.P."/>
            <person name="Ferreira P."/>
            <person name="Findley K."/>
            <person name="Foster B."/>
            <person name="Gaskell J."/>
            <person name="Glotzer D."/>
            <person name="Gorecki P."/>
            <person name="Heitman J."/>
            <person name="Hesse C."/>
            <person name="Hori C."/>
            <person name="Igarashi K."/>
            <person name="Jurgens J.A."/>
            <person name="Kallen N."/>
            <person name="Kersten P."/>
            <person name="Kohler A."/>
            <person name="Kuees U."/>
            <person name="Kumar T.K.A."/>
            <person name="Kuo A."/>
            <person name="LaButti K."/>
            <person name="Larrondo L.F."/>
            <person name="Lindquist E."/>
            <person name="Ling A."/>
            <person name="Lombard V."/>
            <person name="Lucas S."/>
            <person name="Lundell T."/>
            <person name="Martin R."/>
            <person name="McLaughlin D.J."/>
            <person name="Morgenstern I."/>
            <person name="Morin E."/>
            <person name="Murat C."/>
            <person name="Nagy L.G."/>
            <person name="Nolan M."/>
            <person name="Ohm R.A."/>
            <person name="Patyshakuliyeva A."/>
            <person name="Rokas A."/>
            <person name="Ruiz-Duenas F.J."/>
            <person name="Sabat G."/>
            <person name="Salamov A."/>
            <person name="Samejima M."/>
            <person name="Schmutz J."/>
            <person name="Slot J.C."/>
            <person name="St John F."/>
            <person name="Stenlid J."/>
            <person name="Sun H."/>
            <person name="Sun S."/>
            <person name="Syed K."/>
            <person name="Tsang A."/>
            <person name="Wiebenga A."/>
            <person name="Young D."/>
            <person name="Pisabarro A."/>
            <person name="Eastwood D.C."/>
            <person name="Martin F."/>
            <person name="Cullen D."/>
            <person name="Grigoriev I.V."/>
            <person name="Hibbett D.S."/>
        </authorList>
    </citation>
    <scope>NUCLEOTIDE SEQUENCE [LARGE SCALE GENOMIC DNA]</scope>
    <source>
        <strain evidence="2 3">DJM-731 SS1</strain>
    </source>
</reference>
<dbReference type="InterPro" id="IPR027417">
    <property type="entry name" value="P-loop_NTPase"/>
</dbReference>
<name>M5GA74_DACPD</name>
<accession>M5GA74</accession>
<dbReference type="HOGENOM" id="CLU_061199_2_1_1"/>
<feature type="transmembrane region" description="Helical" evidence="1">
    <location>
        <begin position="195"/>
        <end position="216"/>
    </location>
</feature>
<dbReference type="PANTHER" id="PTHR36978">
    <property type="entry name" value="P-LOOP CONTAINING NUCLEOTIDE TRIPHOSPHATE HYDROLASE"/>
    <property type="match status" value="1"/>
</dbReference>
<dbReference type="InterPro" id="IPR040632">
    <property type="entry name" value="Sulfotransfer_4"/>
</dbReference>
<dbReference type="RefSeq" id="XP_040632119.1">
    <property type="nucleotide sequence ID" value="XM_040769624.1"/>
</dbReference>
<keyword evidence="3" id="KW-1185">Reference proteome</keyword>
<dbReference type="STRING" id="1858805.M5GA74"/>
<gene>
    <name evidence="2" type="ORF">DACRYDRAFT_113402</name>
</gene>
<organism evidence="2 3">
    <name type="scientific">Dacryopinax primogenitus (strain DJM 731)</name>
    <name type="common">Brown rot fungus</name>
    <dbReference type="NCBI Taxonomy" id="1858805"/>
    <lineage>
        <taxon>Eukaryota</taxon>
        <taxon>Fungi</taxon>
        <taxon>Dikarya</taxon>
        <taxon>Basidiomycota</taxon>
        <taxon>Agaricomycotina</taxon>
        <taxon>Dacrymycetes</taxon>
        <taxon>Dacrymycetales</taxon>
        <taxon>Dacrymycetaceae</taxon>
        <taxon>Dacryopinax</taxon>
    </lineage>
</organism>
<dbReference type="GeneID" id="63684686"/>
<dbReference type="EMBL" id="JH795856">
    <property type="protein sequence ID" value="EJU05225.1"/>
    <property type="molecule type" value="Genomic_DNA"/>
</dbReference>
<dbReference type="Proteomes" id="UP000030653">
    <property type="component" value="Unassembled WGS sequence"/>
</dbReference>
<keyword evidence="1" id="KW-0812">Transmembrane</keyword>
<keyword evidence="1" id="KW-0472">Membrane</keyword>
<proteinExistence type="predicted"/>
<dbReference type="AlphaFoldDB" id="M5GA74"/>
<evidence type="ECO:0000313" key="3">
    <source>
        <dbReference type="Proteomes" id="UP000030653"/>
    </source>
</evidence>
<evidence type="ECO:0000256" key="1">
    <source>
        <dbReference type="SAM" id="Phobius"/>
    </source>
</evidence>
<dbReference type="OMA" id="REDSYCK"/>
<keyword evidence="1" id="KW-1133">Transmembrane helix</keyword>
<dbReference type="Gene3D" id="3.40.50.300">
    <property type="entry name" value="P-loop containing nucleotide triphosphate hydrolases"/>
    <property type="match status" value="1"/>
</dbReference>
<dbReference type="PANTHER" id="PTHR36978:SF4">
    <property type="entry name" value="P-LOOP CONTAINING NUCLEOSIDE TRIPHOSPHATE HYDROLASE PROTEIN"/>
    <property type="match status" value="1"/>
</dbReference>